<sequence length="250" mass="28426">MNGVFSDIFLSGTVNFLLLFLYIGIFVLDMLYYFLLVKLFKAENFNDKVVFYHQVPIIPLVLLGFVVPSLWYVACLHLVAHFLAETIFLAMHKVYEYTIHHIYTVIYLGSVALFTPPLICLLALPPMLNNTIYHGAISFGLMAKTKVFRHWYFILCRIVYPPLMMLYLLIFTNVNIAMKVVLSFFAVTIVALMAPKIGSINDFGSNFKSNSGSNSEQSRETSGVVQGSVNECGDRMIDGWNQTFYCCTKK</sequence>
<proteinExistence type="predicted"/>
<feature type="transmembrane region" description="Helical" evidence="1">
    <location>
        <begin position="57"/>
        <end position="82"/>
    </location>
</feature>
<keyword evidence="3" id="KW-1185">Reference proteome</keyword>
<accession>A0A5K0UA79</accession>
<evidence type="ECO:0000313" key="3">
    <source>
        <dbReference type="Proteomes" id="UP000594342"/>
    </source>
</evidence>
<keyword evidence="1" id="KW-0472">Membrane</keyword>
<dbReference type="Proteomes" id="UP000594342">
    <property type="component" value="Unassembled WGS sequence"/>
</dbReference>
<evidence type="ECO:0000313" key="2">
    <source>
        <dbReference type="EMBL" id="VBB18402.1"/>
    </source>
</evidence>
<gene>
    <name evidence="2" type="ORF">YASMINEVIRUS_865</name>
</gene>
<feature type="transmembrane region" description="Helical" evidence="1">
    <location>
        <begin position="176"/>
        <end position="194"/>
    </location>
</feature>
<dbReference type="EMBL" id="UPSH01000001">
    <property type="protein sequence ID" value="VBB18402.1"/>
    <property type="molecule type" value="Genomic_DNA"/>
</dbReference>
<keyword evidence="1" id="KW-1133">Transmembrane helix</keyword>
<evidence type="ECO:0000256" key="1">
    <source>
        <dbReference type="SAM" id="Phobius"/>
    </source>
</evidence>
<feature type="transmembrane region" description="Helical" evidence="1">
    <location>
        <begin position="151"/>
        <end position="170"/>
    </location>
</feature>
<comment type="caution">
    <text evidence="2">The sequence shown here is derived from an EMBL/GenBank/DDBJ whole genome shotgun (WGS) entry which is preliminary data.</text>
</comment>
<protein>
    <submittedName>
        <fullName evidence="2">Uncharacterized protein</fullName>
    </submittedName>
</protein>
<feature type="transmembrane region" description="Helical" evidence="1">
    <location>
        <begin position="102"/>
        <end position="124"/>
    </location>
</feature>
<reference evidence="2 3" key="1">
    <citation type="submission" date="2018-10" db="EMBL/GenBank/DDBJ databases">
        <authorList>
            <consortium name="IHU Genomes"/>
        </authorList>
    </citation>
    <scope>NUCLEOTIDE SEQUENCE [LARGE SCALE GENOMIC DNA]</scope>
    <source>
        <strain evidence="2 3">A1</strain>
    </source>
</reference>
<keyword evidence="1" id="KW-0812">Transmembrane</keyword>
<organism evidence="2 3">
    <name type="scientific">Yasminevirus sp. GU-2018</name>
    <dbReference type="NCBI Taxonomy" id="2420051"/>
    <lineage>
        <taxon>Viruses</taxon>
        <taxon>Varidnaviria</taxon>
        <taxon>Bamfordvirae</taxon>
        <taxon>Nucleocytoviricota</taxon>
        <taxon>Megaviricetes</taxon>
        <taxon>Imitervirales</taxon>
        <taxon>Mimiviridae</taxon>
        <taxon>Klosneuvirinae</taxon>
        <taxon>Yasminevirus</taxon>
        <taxon>Yasminevirus saudimassiliense</taxon>
    </lineage>
</organism>
<name>A0A5K0UA79_9VIRU</name>
<feature type="transmembrane region" description="Helical" evidence="1">
    <location>
        <begin position="16"/>
        <end position="36"/>
    </location>
</feature>